<feature type="chain" id="PRO_5045232708" evidence="1">
    <location>
        <begin position="22"/>
        <end position="168"/>
    </location>
</feature>
<evidence type="ECO:0000313" key="3">
    <source>
        <dbReference type="RefSeq" id="XP_006815911.1"/>
    </source>
</evidence>
<dbReference type="RefSeq" id="XP_006815911.1">
    <property type="nucleotide sequence ID" value="XM_006815848.1"/>
</dbReference>
<sequence>MEKIILILMVIIAGAVYNAGAYTSGPRFCPKISHSVKTGQYLIGEQHEKKACGCYQACEDLGDECQMWTFQKRGRTCRLYRDSNTNATVGKGTYGMKNDVCRRNDNKNRKGGSMGIRAKKEKSCDCHDFCVATRNCVAWSWHKISKLCRLKNEANKPTKSRRYVSGTI</sequence>
<dbReference type="Proteomes" id="UP000694865">
    <property type="component" value="Unplaced"/>
</dbReference>
<dbReference type="Gene3D" id="3.50.4.10">
    <property type="entry name" value="Hepatocyte Growth Factor"/>
    <property type="match status" value="1"/>
</dbReference>
<name>A0ABM0M7C0_SACKO</name>
<evidence type="ECO:0000256" key="1">
    <source>
        <dbReference type="SAM" id="SignalP"/>
    </source>
</evidence>
<evidence type="ECO:0000313" key="2">
    <source>
        <dbReference type="Proteomes" id="UP000694865"/>
    </source>
</evidence>
<organism evidence="2 3">
    <name type="scientific">Saccoglossus kowalevskii</name>
    <name type="common">Acorn worm</name>
    <dbReference type="NCBI Taxonomy" id="10224"/>
    <lineage>
        <taxon>Eukaryota</taxon>
        <taxon>Metazoa</taxon>
        <taxon>Hemichordata</taxon>
        <taxon>Enteropneusta</taxon>
        <taxon>Harrimaniidae</taxon>
        <taxon>Saccoglossus</taxon>
    </lineage>
</organism>
<accession>A0ABM0M7C0</accession>
<proteinExistence type="predicted"/>
<keyword evidence="1" id="KW-0732">Signal</keyword>
<protein>
    <submittedName>
        <fullName evidence="3">Uncharacterized protein LOC102803609</fullName>
    </submittedName>
</protein>
<gene>
    <name evidence="3" type="primary">LOC102803609</name>
</gene>
<feature type="signal peptide" evidence="1">
    <location>
        <begin position="1"/>
        <end position="21"/>
    </location>
</feature>
<reference evidence="3" key="1">
    <citation type="submission" date="2025-08" db="UniProtKB">
        <authorList>
            <consortium name="RefSeq"/>
        </authorList>
    </citation>
    <scope>IDENTIFICATION</scope>
    <source>
        <tissue evidence="3">Testes</tissue>
    </source>
</reference>
<keyword evidence="2" id="KW-1185">Reference proteome</keyword>
<dbReference type="GeneID" id="102803609"/>